<dbReference type="Gene3D" id="3.40.1110.10">
    <property type="entry name" value="Calcium-transporting ATPase, cytoplasmic domain N"/>
    <property type="match status" value="1"/>
</dbReference>
<comment type="subcellular location">
    <subcellularLocation>
        <location evidence="1">Membrane</location>
        <topology evidence="1">Multi-pass membrane protein</topology>
    </subcellularLocation>
</comment>
<evidence type="ECO:0000313" key="9">
    <source>
        <dbReference type="EMBL" id="KIK39953.1"/>
    </source>
</evidence>
<feature type="non-terminal residue" evidence="9">
    <location>
        <position position="104"/>
    </location>
</feature>
<keyword evidence="2" id="KW-0812">Transmembrane</keyword>
<dbReference type="InterPro" id="IPR018303">
    <property type="entry name" value="ATPase_P-typ_P_site"/>
</dbReference>
<dbReference type="Gene3D" id="3.40.50.1000">
    <property type="entry name" value="HAD superfamily/HAD-like"/>
    <property type="match status" value="1"/>
</dbReference>
<reference evidence="10" key="2">
    <citation type="submission" date="2015-01" db="EMBL/GenBank/DDBJ databases">
        <title>Evolutionary Origins and Diversification of the Mycorrhizal Mutualists.</title>
        <authorList>
            <consortium name="DOE Joint Genome Institute"/>
            <consortium name="Mycorrhizal Genomics Consortium"/>
            <person name="Kohler A."/>
            <person name="Kuo A."/>
            <person name="Nagy L.G."/>
            <person name="Floudas D."/>
            <person name="Copeland A."/>
            <person name="Barry K.W."/>
            <person name="Cichocki N."/>
            <person name="Veneault-Fourrey C."/>
            <person name="LaButti K."/>
            <person name="Lindquist E.A."/>
            <person name="Lipzen A."/>
            <person name="Lundell T."/>
            <person name="Morin E."/>
            <person name="Murat C."/>
            <person name="Riley R."/>
            <person name="Ohm R."/>
            <person name="Sun H."/>
            <person name="Tunlid A."/>
            <person name="Henrissat B."/>
            <person name="Grigoriev I.V."/>
            <person name="Hibbett D.S."/>
            <person name="Martin F."/>
        </authorList>
    </citation>
    <scope>NUCLEOTIDE SEQUENCE [LARGE SCALE GENOMIC DNA]</scope>
    <source>
        <strain evidence="10">UH-Slu-Lm8-n1</strain>
    </source>
</reference>
<dbReference type="PROSITE" id="PS00154">
    <property type="entry name" value="ATPASE_E1_E2"/>
    <property type="match status" value="1"/>
</dbReference>
<protein>
    <submittedName>
        <fullName evidence="9">Uncharacterized protein</fullName>
    </submittedName>
</protein>
<dbReference type="InParanoid" id="A0A0D0B867"/>
<feature type="compositionally biased region" description="Polar residues" evidence="8">
    <location>
        <begin position="44"/>
        <end position="60"/>
    </location>
</feature>
<keyword evidence="6" id="KW-1133">Transmembrane helix</keyword>
<organism evidence="9 10">
    <name type="scientific">Suillus luteus UH-Slu-Lm8-n1</name>
    <dbReference type="NCBI Taxonomy" id="930992"/>
    <lineage>
        <taxon>Eukaryota</taxon>
        <taxon>Fungi</taxon>
        <taxon>Dikarya</taxon>
        <taxon>Basidiomycota</taxon>
        <taxon>Agaricomycotina</taxon>
        <taxon>Agaricomycetes</taxon>
        <taxon>Agaricomycetidae</taxon>
        <taxon>Boletales</taxon>
        <taxon>Suillineae</taxon>
        <taxon>Suillaceae</taxon>
        <taxon>Suillus</taxon>
    </lineage>
</organism>
<dbReference type="AlphaFoldDB" id="A0A0D0B867"/>
<dbReference type="InterPro" id="IPR023214">
    <property type="entry name" value="HAD_sf"/>
</dbReference>
<dbReference type="OrthoDB" id="3242336at2759"/>
<evidence type="ECO:0000256" key="6">
    <source>
        <dbReference type="ARBA" id="ARBA00022989"/>
    </source>
</evidence>
<feature type="region of interest" description="Disordered" evidence="8">
    <location>
        <begin position="44"/>
        <end position="63"/>
    </location>
</feature>
<evidence type="ECO:0000256" key="1">
    <source>
        <dbReference type="ARBA" id="ARBA00004141"/>
    </source>
</evidence>
<sequence>MANSSVICTDKTGTLTRNVMSMVTGSVGIHAKFVRKLEDNQARINMNRSQSPHRSPGSNTLRDDFSIDQSMLNTVLSWPLLLLFNAAIAVSSTAFEDEEKETGK</sequence>
<proteinExistence type="predicted"/>
<keyword evidence="7" id="KW-0472">Membrane</keyword>
<dbReference type="STRING" id="930992.A0A0D0B867"/>
<dbReference type="Proteomes" id="UP000054485">
    <property type="component" value="Unassembled WGS sequence"/>
</dbReference>
<dbReference type="FunFam" id="3.40.50.1000:FF:000001">
    <property type="entry name" value="Phospholipid-transporting ATPase IC"/>
    <property type="match status" value="1"/>
</dbReference>
<evidence type="ECO:0000313" key="10">
    <source>
        <dbReference type="Proteomes" id="UP000054485"/>
    </source>
</evidence>
<name>A0A0D0B867_9AGAM</name>
<keyword evidence="3" id="KW-0547">Nucleotide-binding</keyword>
<dbReference type="EMBL" id="KN835321">
    <property type="protein sequence ID" value="KIK39953.1"/>
    <property type="molecule type" value="Genomic_DNA"/>
</dbReference>
<evidence type="ECO:0000256" key="2">
    <source>
        <dbReference type="ARBA" id="ARBA00022692"/>
    </source>
</evidence>
<evidence type="ECO:0000256" key="7">
    <source>
        <dbReference type="ARBA" id="ARBA00023136"/>
    </source>
</evidence>
<keyword evidence="5" id="KW-1278">Translocase</keyword>
<keyword evidence="4" id="KW-0067">ATP-binding</keyword>
<dbReference type="InterPro" id="IPR023299">
    <property type="entry name" value="ATPase_P-typ_cyto_dom_N"/>
</dbReference>
<dbReference type="GO" id="GO:0005524">
    <property type="term" value="F:ATP binding"/>
    <property type="evidence" value="ECO:0007669"/>
    <property type="project" value="UniProtKB-KW"/>
</dbReference>
<dbReference type="GO" id="GO:0016020">
    <property type="term" value="C:membrane"/>
    <property type="evidence" value="ECO:0007669"/>
    <property type="project" value="UniProtKB-SubCell"/>
</dbReference>
<evidence type="ECO:0000256" key="3">
    <source>
        <dbReference type="ARBA" id="ARBA00022741"/>
    </source>
</evidence>
<reference evidence="9 10" key="1">
    <citation type="submission" date="2014-04" db="EMBL/GenBank/DDBJ databases">
        <authorList>
            <consortium name="DOE Joint Genome Institute"/>
            <person name="Kuo A."/>
            <person name="Ruytinx J."/>
            <person name="Rineau F."/>
            <person name="Colpaert J."/>
            <person name="Kohler A."/>
            <person name="Nagy L.G."/>
            <person name="Floudas D."/>
            <person name="Copeland A."/>
            <person name="Barry K.W."/>
            <person name="Cichocki N."/>
            <person name="Veneault-Fourrey C."/>
            <person name="LaButti K."/>
            <person name="Lindquist E.A."/>
            <person name="Lipzen A."/>
            <person name="Lundell T."/>
            <person name="Morin E."/>
            <person name="Murat C."/>
            <person name="Sun H."/>
            <person name="Tunlid A."/>
            <person name="Henrissat B."/>
            <person name="Grigoriev I.V."/>
            <person name="Hibbett D.S."/>
            <person name="Martin F."/>
            <person name="Nordberg H.P."/>
            <person name="Cantor M.N."/>
            <person name="Hua S.X."/>
        </authorList>
    </citation>
    <scope>NUCLEOTIDE SEQUENCE [LARGE SCALE GENOMIC DNA]</scope>
    <source>
        <strain evidence="9 10">UH-Slu-Lm8-n1</strain>
    </source>
</reference>
<evidence type="ECO:0000256" key="8">
    <source>
        <dbReference type="SAM" id="MobiDB-lite"/>
    </source>
</evidence>
<keyword evidence="10" id="KW-1185">Reference proteome</keyword>
<accession>A0A0D0B867</accession>
<evidence type="ECO:0000256" key="4">
    <source>
        <dbReference type="ARBA" id="ARBA00022840"/>
    </source>
</evidence>
<dbReference type="HOGENOM" id="CLU_142416_0_0_1"/>
<gene>
    <name evidence="9" type="ORF">CY34DRAFT_68889</name>
</gene>
<evidence type="ECO:0000256" key="5">
    <source>
        <dbReference type="ARBA" id="ARBA00022967"/>
    </source>
</evidence>